<name>A0A8J5QPI6_9ASCO</name>
<dbReference type="GO" id="GO:0009277">
    <property type="term" value="C:fungal-type cell wall"/>
    <property type="evidence" value="ECO:0007669"/>
    <property type="project" value="TreeGrafter"/>
</dbReference>
<dbReference type="RefSeq" id="XP_049264417.1">
    <property type="nucleotide sequence ID" value="XM_049406023.1"/>
</dbReference>
<keyword evidence="2 5" id="KW-0732">Signal</keyword>
<dbReference type="GO" id="GO:0031505">
    <property type="term" value="P:fungal-type cell wall organization"/>
    <property type="evidence" value="ECO:0007669"/>
    <property type="project" value="TreeGrafter"/>
</dbReference>
<dbReference type="EMBL" id="JAGSYN010000104">
    <property type="protein sequence ID" value="KAG7664185.1"/>
    <property type="molecule type" value="Genomic_DNA"/>
</dbReference>
<evidence type="ECO:0000256" key="3">
    <source>
        <dbReference type="ARBA" id="ARBA00023180"/>
    </source>
</evidence>
<evidence type="ECO:0000256" key="4">
    <source>
        <dbReference type="SAM" id="MobiDB-lite"/>
    </source>
</evidence>
<keyword evidence="3" id="KW-0325">Glycoprotein</keyword>
<dbReference type="PANTHER" id="PTHR31018:SF3">
    <property type="entry name" value="RECEPTOR PROTEIN-TYROSINE KINASE"/>
    <property type="match status" value="1"/>
</dbReference>
<feature type="region of interest" description="Disordered" evidence="4">
    <location>
        <begin position="367"/>
        <end position="395"/>
    </location>
</feature>
<reference evidence="6 7" key="1">
    <citation type="journal article" date="2021" name="DNA Res.">
        <title>Genome analysis of Candida subhashii reveals its hybrid nature and dual mitochondrial genome conformations.</title>
        <authorList>
            <person name="Mixao V."/>
            <person name="Hegedusova E."/>
            <person name="Saus E."/>
            <person name="Pryszcz L.P."/>
            <person name="Cillingova A."/>
            <person name="Nosek J."/>
            <person name="Gabaldon T."/>
        </authorList>
    </citation>
    <scope>NUCLEOTIDE SEQUENCE [LARGE SCALE GENOMIC DNA]</scope>
    <source>
        <strain evidence="6 7">CBS 10753</strain>
    </source>
</reference>
<evidence type="ECO:0000256" key="1">
    <source>
        <dbReference type="ARBA" id="ARBA00004196"/>
    </source>
</evidence>
<keyword evidence="7" id="KW-1185">Reference proteome</keyword>
<accession>A0A8J5QPI6</accession>
<dbReference type="AlphaFoldDB" id="A0A8J5QPI6"/>
<dbReference type="GeneID" id="73469090"/>
<evidence type="ECO:0000313" key="6">
    <source>
        <dbReference type="EMBL" id="KAG7664185.1"/>
    </source>
</evidence>
<comment type="subcellular location">
    <subcellularLocation>
        <location evidence="1">Cell envelope</location>
    </subcellularLocation>
</comment>
<evidence type="ECO:0000256" key="2">
    <source>
        <dbReference type="ARBA" id="ARBA00022729"/>
    </source>
</evidence>
<evidence type="ECO:0000313" key="7">
    <source>
        <dbReference type="Proteomes" id="UP000694255"/>
    </source>
</evidence>
<feature type="chain" id="PRO_5035299192" evidence="5">
    <location>
        <begin position="20"/>
        <end position="420"/>
    </location>
</feature>
<comment type="caution">
    <text evidence="6">The sequence shown here is derived from an EMBL/GenBank/DDBJ whole genome shotgun (WGS) entry which is preliminary data.</text>
</comment>
<dbReference type="GO" id="GO:0009986">
    <property type="term" value="C:cell surface"/>
    <property type="evidence" value="ECO:0007669"/>
    <property type="project" value="TreeGrafter"/>
</dbReference>
<evidence type="ECO:0000256" key="5">
    <source>
        <dbReference type="SAM" id="SignalP"/>
    </source>
</evidence>
<dbReference type="InterPro" id="IPR051648">
    <property type="entry name" value="CWI-Assembly_Regulator"/>
</dbReference>
<feature type="compositionally biased region" description="Acidic residues" evidence="4">
    <location>
        <begin position="370"/>
        <end position="380"/>
    </location>
</feature>
<proteinExistence type="predicted"/>
<dbReference type="GO" id="GO:0005886">
    <property type="term" value="C:plasma membrane"/>
    <property type="evidence" value="ECO:0007669"/>
    <property type="project" value="TreeGrafter"/>
</dbReference>
<feature type="signal peptide" evidence="5">
    <location>
        <begin position="1"/>
        <end position="19"/>
    </location>
</feature>
<dbReference type="Proteomes" id="UP000694255">
    <property type="component" value="Unassembled WGS sequence"/>
</dbReference>
<feature type="compositionally biased region" description="Gly residues" evidence="4">
    <location>
        <begin position="382"/>
        <end position="392"/>
    </location>
</feature>
<protein>
    <submittedName>
        <fullName evidence="6">ECM331</fullName>
    </submittedName>
</protein>
<dbReference type="PANTHER" id="PTHR31018">
    <property type="entry name" value="SPORULATION-SPECIFIC PROTEIN-RELATED"/>
    <property type="match status" value="1"/>
</dbReference>
<organism evidence="6 7">
    <name type="scientific">[Candida] subhashii</name>
    <dbReference type="NCBI Taxonomy" id="561895"/>
    <lineage>
        <taxon>Eukaryota</taxon>
        <taxon>Fungi</taxon>
        <taxon>Dikarya</taxon>
        <taxon>Ascomycota</taxon>
        <taxon>Saccharomycotina</taxon>
        <taxon>Pichiomycetes</taxon>
        <taxon>Debaryomycetaceae</taxon>
        <taxon>Spathaspora</taxon>
    </lineage>
</organism>
<sequence length="420" mass="45152">MKLAPLLIGLITSLSLVHADDDDESSSTTATSNRNPCSFSRTTITQSTGVQEINSCATLDGDITISGSEIEILDLPGIRQLEGSLTVINSPTILNVNFLSLANITGALKMQNMTRLVNVQLPALNISKDLQLVSLPSLEVLGLNSEMYSIEKVVLSDTALSDINGFNGFENIHNMNINNNKNITRLNFGNLKTVTENLILSFNHDNAIVEMDELIWAANLTIQDVAGVSLKNLTNVNGSLSLSFNTFESLDLDSLTNVGTSLQIFANDDLTDLSVNNLTEISGEFKMFNNTALEDMNNTFTSLRRVRGAVSITGVFETLEMPSLERVDGDFMMTSTDEDFNCDAFDELHDRGDIQGHNYECAAQKSEAFSSDEVDSDDDSNGGSGGSGGSGSGNSSAGDKLFVPSVLLSIIVGILAINYV</sequence>
<gene>
    <name evidence="6" type="ORF">J8A68_002289</name>
</gene>
<dbReference type="OrthoDB" id="536881at2759"/>